<dbReference type="InterPro" id="IPR036388">
    <property type="entry name" value="WH-like_DNA-bd_sf"/>
</dbReference>
<organism evidence="2 3">
    <name type="scientific">Segatella copri</name>
    <dbReference type="NCBI Taxonomy" id="165179"/>
    <lineage>
        <taxon>Bacteria</taxon>
        <taxon>Pseudomonadati</taxon>
        <taxon>Bacteroidota</taxon>
        <taxon>Bacteroidia</taxon>
        <taxon>Bacteroidales</taxon>
        <taxon>Prevotellaceae</taxon>
        <taxon>Segatella</taxon>
    </lineage>
</organism>
<dbReference type="InterPro" id="IPR036390">
    <property type="entry name" value="WH_DNA-bd_sf"/>
</dbReference>
<comment type="caution">
    <text evidence="2">The sequence shown here is derived from an EMBL/GenBank/DDBJ whole genome shotgun (WGS) entry which is preliminary data.</text>
</comment>
<sequence>MIGYGENLGSGFPLILNAWNDKHWIKPELLEQPELLQVKLTLHIQNEPINEHLSNRQIAIIMAIKEQPFFTRDDLAKEVGVSLATLKREISILRKNGYIGRGGSNKNGQWLLLKKICK</sequence>
<evidence type="ECO:0000313" key="2">
    <source>
        <dbReference type="EMBL" id="MCW4128471.1"/>
    </source>
</evidence>
<protein>
    <submittedName>
        <fullName evidence="2">HTH domain-containing protein</fullName>
    </submittedName>
</protein>
<dbReference type="Gene3D" id="1.10.10.10">
    <property type="entry name" value="Winged helix-like DNA-binding domain superfamily/Winged helix DNA-binding domain"/>
    <property type="match status" value="1"/>
</dbReference>
<dbReference type="SUPFAM" id="SSF46785">
    <property type="entry name" value="Winged helix' DNA-binding domain"/>
    <property type="match status" value="1"/>
</dbReference>
<reference evidence="2" key="1">
    <citation type="submission" date="2022-11" db="EMBL/GenBank/DDBJ databases">
        <title>Genomic repertoires linked with pathogenic potency of arthritogenic Prevotella copri isolated from the gut of rheumatoid arthritis patients.</title>
        <authorList>
            <person name="Nii T."/>
            <person name="Maeda Y."/>
            <person name="Motooka D."/>
            <person name="Naito M."/>
            <person name="Matsumoto Y."/>
            <person name="Ogawa T."/>
            <person name="Oguro-Igashira E."/>
            <person name="Kishikawa T."/>
            <person name="Yamashita M."/>
            <person name="Koizumi S."/>
            <person name="Kurakawa T."/>
            <person name="Okumura R."/>
            <person name="Kayama H."/>
            <person name="Murakami M."/>
            <person name="Sakaguchi T."/>
            <person name="Das B."/>
            <person name="Nakamura S."/>
            <person name="Okada Y."/>
            <person name="Kumanogoh A."/>
            <person name="Takeda K."/>
        </authorList>
    </citation>
    <scope>NUCLEOTIDE SEQUENCE</scope>
    <source>
        <strain evidence="2">F3-75</strain>
    </source>
</reference>
<dbReference type="RefSeq" id="WP_264966204.1">
    <property type="nucleotide sequence ID" value="NZ_JAPDVK010000002.1"/>
</dbReference>
<evidence type="ECO:0000313" key="3">
    <source>
        <dbReference type="Proteomes" id="UP001209344"/>
    </source>
</evidence>
<gene>
    <name evidence="2" type="ORF">ONT16_09465</name>
</gene>
<evidence type="ECO:0000259" key="1">
    <source>
        <dbReference type="Pfam" id="PF08279"/>
    </source>
</evidence>
<dbReference type="Proteomes" id="UP001209344">
    <property type="component" value="Unassembled WGS sequence"/>
</dbReference>
<proteinExistence type="predicted"/>
<dbReference type="AlphaFoldDB" id="A0AAP3BCB6"/>
<accession>A0AAP3BCB6</accession>
<name>A0AAP3BCB6_9BACT</name>
<dbReference type="EMBL" id="JAPDVK010000002">
    <property type="protein sequence ID" value="MCW4128471.1"/>
    <property type="molecule type" value="Genomic_DNA"/>
</dbReference>
<dbReference type="Pfam" id="PF08279">
    <property type="entry name" value="HTH_11"/>
    <property type="match status" value="1"/>
</dbReference>
<dbReference type="InterPro" id="IPR013196">
    <property type="entry name" value="HTH_11"/>
</dbReference>
<feature type="domain" description="Helix-turn-helix type 11" evidence="1">
    <location>
        <begin position="56"/>
        <end position="98"/>
    </location>
</feature>